<gene>
    <name evidence="2" type="ORF">OLMES_2605</name>
</gene>
<keyword evidence="3" id="KW-1185">Reference proteome</keyword>
<protein>
    <submittedName>
        <fullName evidence="2">Uncharacterized protein</fullName>
    </submittedName>
</protein>
<feature type="compositionally biased region" description="Polar residues" evidence="1">
    <location>
        <begin position="18"/>
        <end position="35"/>
    </location>
</feature>
<sequence length="62" mass="7220">MRKVNFTPASEYVIGNPMQRNAPNNRAQDQKSFLMTYSEKDVPKKRTNYKDRAVNFPQINGN</sequence>
<name>A0A1Y0IB09_9GAMM</name>
<accession>A0A1Y0IB09</accession>
<evidence type="ECO:0000313" key="3">
    <source>
        <dbReference type="Proteomes" id="UP000196027"/>
    </source>
</evidence>
<evidence type="ECO:0000256" key="1">
    <source>
        <dbReference type="SAM" id="MobiDB-lite"/>
    </source>
</evidence>
<feature type="compositionally biased region" description="Basic and acidic residues" evidence="1">
    <location>
        <begin position="38"/>
        <end position="53"/>
    </location>
</feature>
<dbReference type="AlphaFoldDB" id="A0A1Y0IB09"/>
<reference evidence="2 3" key="1">
    <citation type="submission" date="2017-05" db="EMBL/GenBank/DDBJ databases">
        <title>Genomic insights into alkan degradation activity of Oleiphilus messinensis.</title>
        <authorList>
            <person name="Kozyavkin S.A."/>
            <person name="Slesarev A.I."/>
            <person name="Golyshin P.N."/>
            <person name="Korzhenkov A."/>
            <person name="Golyshina O.N."/>
            <person name="Toshchakov S.V."/>
        </authorList>
    </citation>
    <scope>NUCLEOTIDE SEQUENCE [LARGE SCALE GENOMIC DNA]</scope>
    <source>
        <strain evidence="2 3">ME102</strain>
    </source>
</reference>
<proteinExistence type="predicted"/>
<evidence type="ECO:0000313" key="2">
    <source>
        <dbReference type="EMBL" id="ARU56655.1"/>
    </source>
</evidence>
<dbReference type="EMBL" id="CP021425">
    <property type="protein sequence ID" value="ARU56655.1"/>
    <property type="molecule type" value="Genomic_DNA"/>
</dbReference>
<dbReference type="KEGG" id="ome:OLMES_2605"/>
<dbReference type="Proteomes" id="UP000196027">
    <property type="component" value="Chromosome"/>
</dbReference>
<feature type="region of interest" description="Disordered" evidence="1">
    <location>
        <begin position="1"/>
        <end position="62"/>
    </location>
</feature>
<organism evidence="2 3">
    <name type="scientific">Oleiphilus messinensis</name>
    <dbReference type="NCBI Taxonomy" id="141451"/>
    <lineage>
        <taxon>Bacteria</taxon>
        <taxon>Pseudomonadati</taxon>
        <taxon>Pseudomonadota</taxon>
        <taxon>Gammaproteobacteria</taxon>
        <taxon>Oceanospirillales</taxon>
        <taxon>Oleiphilaceae</taxon>
        <taxon>Oleiphilus</taxon>
    </lineage>
</organism>